<dbReference type="NCBIfam" id="NF041244">
    <property type="entry name" value="IglI_fam"/>
    <property type="match status" value="1"/>
</dbReference>
<organism evidence="2 3">
    <name type="scientific">Piscirickettsia litoralis</name>
    <dbReference type="NCBI Taxonomy" id="1891921"/>
    <lineage>
        <taxon>Bacteria</taxon>
        <taxon>Pseudomonadati</taxon>
        <taxon>Pseudomonadota</taxon>
        <taxon>Gammaproteobacteria</taxon>
        <taxon>Thiotrichales</taxon>
        <taxon>Piscirickettsiaceae</taxon>
        <taxon>Piscirickettsia</taxon>
    </lineage>
</organism>
<evidence type="ECO:0000256" key="1">
    <source>
        <dbReference type="SAM" id="MobiDB-lite"/>
    </source>
</evidence>
<protein>
    <submittedName>
        <fullName evidence="2">Uncharacterized protein</fullName>
    </submittedName>
</protein>
<comment type="caution">
    <text evidence="2">The sequence shown here is derived from an EMBL/GenBank/DDBJ whole genome shotgun (WGS) entry which is preliminary data.</text>
</comment>
<keyword evidence="3" id="KW-1185">Reference proteome</keyword>
<reference evidence="2 3" key="1">
    <citation type="submission" date="2016-08" db="EMBL/GenBank/DDBJ databases">
        <title>Draft genome sequence of Candidatus Piscirickettsia litoralis, from seawater.</title>
        <authorList>
            <person name="Wan X."/>
            <person name="Lee A.J."/>
            <person name="Hou S."/>
            <person name="Donachie S.P."/>
        </authorList>
    </citation>
    <scope>NUCLEOTIDE SEQUENCE [LARGE SCALE GENOMIC DNA]</scope>
    <source>
        <strain evidence="2 3">Y2</strain>
    </source>
</reference>
<feature type="region of interest" description="Disordered" evidence="1">
    <location>
        <begin position="319"/>
        <end position="340"/>
    </location>
</feature>
<feature type="compositionally biased region" description="Basic and acidic residues" evidence="1">
    <location>
        <begin position="319"/>
        <end position="331"/>
    </location>
</feature>
<dbReference type="Proteomes" id="UP000094329">
    <property type="component" value="Unassembled WGS sequence"/>
</dbReference>
<evidence type="ECO:0000313" key="3">
    <source>
        <dbReference type="Proteomes" id="UP000094329"/>
    </source>
</evidence>
<sequence>MNELITKHIYDLDYDLALGLIQAEVVNEGGVSLQMLSYLTVCQYVVEGCISANIVKLNDYIQGEDFNNSKTKKNERSLNWIFETINDHIADNGLVLCEDIEPILDSLAEFKKCSPESFNIRAGVNRLVKTLNGEINRKLNTVNNEEKITDDKSETHDSHDGQYSVKSSKLELLFQRIKLCMELCNQERIFEAALFYKNIQEEVKNFDPISYFPEVFIPFYQNLSKSYVKIHGFIDKHQETLEWHIAEQMYKASPEGLVSGGEVFQSDALVAMNEITDFVREHKSILPNAGVIEAGGFSKLNSDMDDKLNSELNGNYNNKLDEKDNIDHDDINDNYENEDNHINDQEENCLNEIADEYDFDIEFDE</sequence>
<accession>A0ABX3A127</accession>
<dbReference type="RefSeq" id="WP_069312363.1">
    <property type="nucleotide sequence ID" value="NZ_MDTU01000001.1"/>
</dbReference>
<gene>
    <name evidence="2" type="ORF">BGC07_06015</name>
</gene>
<evidence type="ECO:0000313" key="2">
    <source>
        <dbReference type="EMBL" id="ODN42566.1"/>
    </source>
</evidence>
<proteinExistence type="predicted"/>
<dbReference type="EMBL" id="MDTU01000001">
    <property type="protein sequence ID" value="ODN42566.1"/>
    <property type="molecule type" value="Genomic_DNA"/>
</dbReference>
<name>A0ABX3A127_9GAMM</name>